<dbReference type="EMBL" id="CP034204">
    <property type="protein sequence ID" value="QBZ53470.1"/>
    <property type="molecule type" value="Genomic_DNA"/>
</dbReference>
<keyword evidence="1" id="KW-0812">Transmembrane</keyword>
<name>A0A4P7N0Z8_PYROR</name>
<dbReference type="AlphaFoldDB" id="A0A4P7N0Z8"/>
<reference evidence="2 3" key="1">
    <citation type="journal article" date="2019" name="Mol. Biol. Evol.">
        <title>Blast fungal genomes show frequent chromosomal changes, gene gains and losses, and effector gene turnover.</title>
        <authorList>
            <person name="Gomez Luciano L.B."/>
            <person name="Jason Tsai I."/>
            <person name="Chuma I."/>
            <person name="Tosa Y."/>
            <person name="Chen Y.H."/>
            <person name="Li J.Y."/>
            <person name="Li M.Y."/>
            <person name="Jade Lu M.Y."/>
            <person name="Nakayashiki H."/>
            <person name="Li W.H."/>
        </authorList>
    </citation>
    <scope>NUCLEOTIDE SEQUENCE [LARGE SCALE GENOMIC DNA]</scope>
    <source>
        <strain evidence="2">MZ5-1-6</strain>
    </source>
</reference>
<evidence type="ECO:0000313" key="3">
    <source>
        <dbReference type="Proteomes" id="UP000294847"/>
    </source>
</evidence>
<organism evidence="2 3">
    <name type="scientific">Pyricularia oryzae</name>
    <name type="common">Rice blast fungus</name>
    <name type="synonym">Magnaporthe oryzae</name>
    <dbReference type="NCBI Taxonomy" id="318829"/>
    <lineage>
        <taxon>Eukaryota</taxon>
        <taxon>Fungi</taxon>
        <taxon>Dikarya</taxon>
        <taxon>Ascomycota</taxon>
        <taxon>Pezizomycotina</taxon>
        <taxon>Sordariomycetes</taxon>
        <taxon>Sordariomycetidae</taxon>
        <taxon>Magnaporthales</taxon>
        <taxon>Pyriculariaceae</taxon>
        <taxon>Pyricularia</taxon>
    </lineage>
</organism>
<gene>
    <name evidence="2" type="ORF">PoMZ_09150</name>
</gene>
<keyword evidence="1" id="KW-0472">Membrane</keyword>
<evidence type="ECO:0000313" key="2">
    <source>
        <dbReference type="EMBL" id="QBZ53470.1"/>
    </source>
</evidence>
<keyword evidence="1" id="KW-1133">Transmembrane helix</keyword>
<feature type="transmembrane region" description="Helical" evidence="1">
    <location>
        <begin position="74"/>
        <end position="94"/>
    </location>
</feature>
<accession>A0A4P7N0Z8</accession>
<proteinExistence type="predicted"/>
<dbReference type="Proteomes" id="UP000294847">
    <property type="component" value="Chromosome 1"/>
</dbReference>
<protein>
    <submittedName>
        <fullName evidence="2">Uncharacterized protein</fullName>
    </submittedName>
</protein>
<feature type="transmembrane region" description="Helical" evidence="1">
    <location>
        <begin position="27"/>
        <end position="54"/>
    </location>
</feature>
<sequence>MSHQNKMTHAELQHQLRKLSREFSRDAFGTFFSGALALFMPWLCGSAVFSFAGLVSKIFKLRDLVKDIKARTSIFIGLIEGAALKLFTTIVTLGHDDLMVATGRFIQSLKQGVDWLKDHASIEVPYIQALSAAKVGELDERYRMSHPTIKGIAEDVSKPVEKTQELLGLDTAKVLASPGTGQGWHADGTKVVEQVLVAGAVQVATEKIVDAVTQKPYDACVDRRHKK</sequence>
<evidence type="ECO:0000256" key="1">
    <source>
        <dbReference type="SAM" id="Phobius"/>
    </source>
</evidence>